<dbReference type="EMBL" id="BLIY01000020">
    <property type="protein sequence ID" value="GFE55422.1"/>
    <property type="molecule type" value="Genomic_DNA"/>
</dbReference>
<keyword evidence="8" id="KW-0067">ATP-binding</keyword>
<dbReference type="PANTHER" id="PTHR10196">
    <property type="entry name" value="SUGAR KINASE"/>
    <property type="match status" value="1"/>
</dbReference>
<comment type="pathway">
    <text evidence="1">Polyol metabolism; glycerol degradation via glycerol kinase pathway; sn-glycerol 3-phosphate from glycerol: step 1/1.</text>
</comment>
<dbReference type="InterPro" id="IPR000577">
    <property type="entry name" value="Carb_kinase_FGGY"/>
</dbReference>
<comment type="similarity">
    <text evidence="2">Belongs to the FGGY kinase family.</text>
</comment>
<dbReference type="EC" id="2.7.1.30" evidence="3"/>
<reference evidence="12" key="1">
    <citation type="submission" date="2019-12" db="EMBL/GenBank/DDBJ databases">
        <title>Genome sequence of Babesia ovis.</title>
        <authorList>
            <person name="Yamagishi J."/>
            <person name="Sevinc F."/>
            <person name="Xuan X."/>
        </authorList>
    </citation>
    <scope>NUCLEOTIDE SEQUENCE</scope>
    <source>
        <strain evidence="12">Selcuk</strain>
    </source>
</reference>
<protein>
    <recommendedName>
        <fullName evidence="3">glycerol kinase</fullName>
        <ecNumber evidence="3">2.7.1.30</ecNumber>
    </recommendedName>
    <alternativeName>
        <fullName evidence="9">ATP:glycerol 3-phosphotransferase</fullName>
    </alternativeName>
</protein>
<keyword evidence="6 12" id="KW-0418">Kinase</keyword>
<evidence type="ECO:0000256" key="1">
    <source>
        <dbReference type="ARBA" id="ARBA00005190"/>
    </source>
</evidence>
<dbReference type="AlphaFoldDB" id="A0A9W5WWG9"/>
<gene>
    <name evidence="12" type="ORF">BaOVIS_028260</name>
</gene>
<dbReference type="OrthoDB" id="5422795at2759"/>
<name>A0A9W5WWG9_BABOV</name>
<dbReference type="Pfam" id="PF00370">
    <property type="entry name" value="FGGY_N"/>
    <property type="match status" value="1"/>
</dbReference>
<dbReference type="GO" id="GO:0005524">
    <property type="term" value="F:ATP binding"/>
    <property type="evidence" value="ECO:0007669"/>
    <property type="project" value="UniProtKB-KW"/>
</dbReference>
<organism evidence="12 13">
    <name type="scientific">Babesia ovis</name>
    <dbReference type="NCBI Taxonomy" id="5869"/>
    <lineage>
        <taxon>Eukaryota</taxon>
        <taxon>Sar</taxon>
        <taxon>Alveolata</taxon>
        <taxon>Apicomplexa</taxon>
        <taxon>Aconoidasida</taxon>
        <taxon>Piroplasmida</taxon>
        <taxon>Babesiidae</taxon>
        <taxon>Babesia</taxon>
    </lineage>
</organism>
<evidence type="ECO:0000256" key="9">
    <source>
        <dbReference type="ARBA" id="ARBA00043149"/>
    </source>
</evidence>
<evidence type="ECO:0000313" key="13">
    <source>
        <dbReference type="Proteomes" id="UP001057455"/>
    </source>
</evidence>
<dbReference type="GO" id="GO:0046167">
    <property type="term" value="P:glycerol-3-phosphate biosynthetic process"/>
    <property type="evidence" value="ECO:0007669"/>
    <property type="project" value="TreeGrafter"/>
</dbReference>
<dbReference type="PANTHER" id="PTHR10196:SF69">
    <property type="entry name" value="GLYCEROL KINASE"/>
    <property type="match status" value="1"/>
</dbReference>
<dbReference type="GO" id="GO:0005739">
    <property type="term" value="C:mitochondrion"/>
    <property type="evidence" value="ECO:0007669"/>
    <property type="project" value="TreeGrafter"/>
</dbReference>
<sequence length="505" mass="56284">MASVMKLIAAIDQGTQSTRCIFYDEHLQPLATSSKAHKQCYPQSGWCEHDPMEIMECVYSTMNDALSQIESKYERFEIVALGITNQRETILAWDAKTGKPLHNAIVWLDIRAEGEAEAIITQYGSADCFVEKTGLVVNSYFSAFKLKWMSKNLPWFKKGVENATIRLGTIDTWIVYNLTGRYVTDITNASRTFLMDIEKGQWSSEMLQVFDLNLNVVPEILPNCAEFGVIDNPNVTRFKDVKITASIGDQQSGCIGHGIFEPCATKLTLGTGGFVLINTGKRRVKSTGGLLCTPCYKMGHDSDTVYALEGSIATVGAGITWLQEMGMIQNPSEISDILNDCQESGGVVFVPAFSGLFAPRWRADARGCIMGMTQYTKRKHVIRAFCESIGFQLREILESLLNDMDMEKVPYICVDGGIAKNVELLQVISDIVDTPLEASAVVETTSAGAAILAGIQAKVWEDLEHVRQFICDRPRKWVPQMTEAERQKAINYWNLGVNRSMLWQI</sequence>
<keyword evidence="7" id="KW-0319">Glycerol metabolism</keyword>
<evidence type="ECO:0000313" key="12">
    <source>
        <dbReference type="EMBL" id="GFE55422.1"/>
    </source>
</evidence>
<dbReference type="InterPro" id="IPR043129">
    <property type="entry name" value="ATPase_NBD"/>
</dbReference>
<accession>A0A9W5WWG9</accession>
<feature type="domain" description="Carbohydrate kinase FGGY C-terminal" evidence="11">
    <location>
        <begin position="267"/>
        <end position="456"/>
    </location>
</feature>
<feature type="domain" description="Carbohydrate kinase FGGY N-terminal" evidence="10">
    <location>
        <begin position="8"/>
        <end position="256"/>
    </location>
</feature>
<dbReference type="InterPro" id="IPR018484">
    <property type="entry name" value="FGGY_N"/>
</dbReference>
<keyword evidence="5" id="KW-0547">Nucleotide-binding</keyword>
<evidence type="ECO:0000256" key="4">
    <source>
        <dbReference type="ARBA" id="ARBA00022679"/>
    </source>
</evidence>
<evidence type="ECO:0000256" key="7">
    <source>
        <dbReference type="ARBA" id="ARBA00022798"/>
    </source>
</evidence>
<evidence type="ECO:0000256" key="2">
    <source>
        <dbReference type="ARBA" id="ARBA00009156"/>
    </source>
</evidence>
<keyword evidence="13" id="KW-1185">Reference proteome</keyword>
<dbReference type="Proteomes" id="UP001057455">
    <property type="component" value="Unassembled WGS sequence"/>
</dbReference>
<dbReference type="InterPro" id="IPR018483">
    <property type="entry name" value="Carb_kinase_FGGY_CS"/>
</dbReference>
<dbReference type="InterPro" id="IPR018485">
    <property type="entry name" value="FGGY_C"/>
</dbReference>
<dbReference type="FunFam" id="3.30.420.40:FF:000086">
    <property type="entry name" value="Glycerol kinase"/>
    <property type="match status" value="1"/>
</dbReference>
<dbReference type="GO" id="GO:0004370">
    <property type="term" value="F:glycerol kinase activity"/>
    <property type="evidence" value="ECO:0007669"/>
    <property type="project" value="UniProtKB-EC"/>
</dbReference>
<dbReference type="PROSITE" id="PS00933">
    <property type="entry name" value="FGGY_KINASES_1"/>
    <property type="match status" value="1"/>
</dbReference>
<evidence type="ECO:0000256" key="3">
    <source>
        <dbReference type="ARBA" id="ARBA00012099"/>
    </source>
</evidence>
<dbReference type="PIRSF" id="PIRSF000538">
    <property type="entry name" value="GlpK"/>
    <property type="match status" value="1"/>
</dbReference>
<evidence type="ECO:0000256" key="5">
    <source>
        <dbReference type="ARBA" id="ARBA00022741"/>
    </source>
</evidence>
<dbReference type="GO" id="GO:0006641">
    <property type="term" value="P:triglyceride metabolic process"/>
    <property type="evidence" value="ECO:0007669"/>
    <property type="project" value="TreeGrafter"/>
</dbReference>
<evidence type="ECO:0000259" key="10">
    <source>
        <dbReference type="Pfam" id="PF00370"/>
    </source>
</evidence>
<dbReference type="GO" id="GO:0006071">
    <property type="term" value="P:glycerol metabolic process"/>
    <property type="evidence" value="ECO:0007669"/>
    <property type="project" value="UniProtKB-KW"/>
</dbReference>
<keyword evidence="4" id="KW-0808">Transferase</keyword>
<evidence type="ECO:0000256" key="8">
    <source>
        <dbReference type="ARBA" id="ARBA00022840"/>
    </source>
</evidence>
<dbReference type="Gene3D" id="3.30.420.40">
    <property type="match status" value="2"/>
</dbReference>
<dbReference type="NCBIfam" id="NF000756">
    <property type="entry name" value="PRK00047.1"/>
    <property type="match status" value="1"/>
</dbReference>
<evidence type="ECO:0000259" key="11">
    <source>
        <dbReference type="Pfam" id="PF02782"/>
    </source>
</evidence>
<comment type="caution">
    <text evidence="12">The sequence shown here is derived from an EMBL/GenBank/DDBJ whole genome shotgun (WGS) entry which is preliminary data.</text>
</comment>
<dbReference type="Pfam" id="PF02782">
    <property type="entry name" value="FGGY_C"/>
    <property type="match status" value="1"/>
</dbReference>
<evidence type="ECO:0000256" key="6">
    <source>
        <dbReference type="ARBA" id="ARBA00022777"/>
    </source>
</evidence>
<dbReference type="SUPFAM" id="SSF53067">
    <property type="entry name" value="Actin-like ATPase domain"/>
    <property type="match status" value="2"/>
</dbReference>
<proteinExistence type="inferred from homology"/>